<organism evidence="2 3">
    <name type="scientific">Neokomagataea tanensis NBRC 106556</name>
    <dbReference type="NCBI Taxonomy" id="1223519"/>
    <lineage>
        <taxon>Bacteria</taxon>
        <taxon>Pseudomonadati</taxon>
        <taxon>Pseudomonadota</taxon>
        <taxon>Alphaproteobacteria</taxon>
        <taxon>Acetobacterales</taxon>
        <taxon>Acetobacteraceae</taxon>
        <taxon>Neokomagataea</taxon>
    </lineage>
</organism>
<keyword evidence="1" id="KW-0812">Transmembrane</keyword>
<gene>
    <name evidence="2" type="ORF">AA106556_1594</name>
</gene>
<feature type="transmembrane region" description="Helical" evidence="1">
    <location>
        <begin position="318"/>
        <end position="339"/>
    </location>
</feature>
<sequence>MSSRLKVLIAISSIILALLYLALATHISSLWPKTSDQAGYFEAGLAVLHGNWRLHGWMLTASNFWTSDIALSALLGGIWHLLGHPAQSPVLLFVQPAILWTGLVLSAFYITLKHLPSLSQRLGALVLLLPCLAFPLMRSPMAYFITLSAIHVGTVIYGLWALYWADNALKTQQKRPLYLSALMICLGTMGDPLMDYTATGAILGYAVLWPQTASRQKFYLILNTIIAATCGKILIALNTVKGGFQTESAESRFTAWESLGHNISTTLHDLLLVFGADPSGRLITASTPELLRLGLVLLGILALGSAARQWWHTRTTNFSLLLTVFAGLNLCALMFSNRIELDGNPIATARYLFPAWAALSCLIALHWAQSRYAIWLALLVLYTTLQADRHDLPHNSTGILSAEAGAVYQSLNQNGPYIGIGSWWSSLNIQAASLQHIRVMPGMRDAQGNVHPFFHIQPSFDWSELSGKRFFILLPSPEETFSKADILHSFGEPSEIRKLSHYDILIYPNTHLLPKPH</sequence>
<dbReference type="Proteomes" id="UP001062443">
    <property type="component" value="Unassembled WGS sequence"/>
</dbReference>
<feature type="transmembrane region" description="Helical" evidence="1">
    <location>
        <begin position="64"/>
        <end position="83"/>
    </location>
</feature>
<evidence type="ECO:0000313" key="2">
    <source>
        <dbReference type="EMBL" id="GBR47836.1"/>
    </source>
</evidence>
<keyword evidence="1" id="KW-0472">Membrane</keyword>
<feature type="transmembrane region" description="Helical" evidence="1">
    <location>
        <begin position="90"/>
        <end position="112"/>
    </location>
</feature>
<protein>
    <recommendedName>
        <fullName evidence="4">Glycosyltransferase RgtA/B/C/D-like domain-containing protein</fullName>
    </recommendedName>
</protein>
<evidence type="ECO:0008006" key="4">
    <source>
        <dbReference type="Google" id="ProtNLM"/>
    </source>
</evidence>
<proteinExistence type="predicted"/>
<name>A0ABQ0QKA2_9PROT</name>
<dbReference type="EMBL" id="BAQB01000022">
    <property type="protein sequence ID" value="GBR47836.1"/>
    <property type="molecule type" value="Genomic_DNA"/>
</dbReference>
<feature type="transmembrane region" description="Helical" evidence="1">
    <location>
        <begin position="143"/>
        <end position="165"/>
    </location>
</feature>
<evidence type="ECO:0000313" key="3">
    <source>
        <dbReference type="Proteomes" id="UP001062443"/>
    </source>
</evidence>
<reference evidence="2" key="1">
    <citation type="submission" date="2013-04" db="EMBL/GenBank/DDBJ databases">
        <title>The genome sequencing project of 58 acetic acid bacteria.</title>
        <authorList>
            <person name="Okamoto-Kainuma A."/>
            <person name="Ishikawa M."/>
            <person name="Umino S."/>
            <person name="Koizumi Y."/>
            <person name="Shiwa Y."/>
            <person name="Yoshikawa H."/>
            <person name="Matsutani M."/>
            <person name="Matsushita K."/>
        </authorList>
    </citation>
    <scope>NUCLEOTIDE SEQUENCE</scope>
    <source>
        <strain evidence="2">NBRC 106556</strain>
    </source>
</reference>
<accession>A0ABQ0QKA2</accession>
<feature type="transmembrane region" description="Helical" evidence="1">
    <location>
        <begin position="351"/>
        <end position="368"/>
    </location>
</feature>
<evidence type="ECO:0000256" key="1">
    <source>
        <dbReference type="SAM" id="Phobius"/>
    </source>
</evidence>
<keyword evidence="3" id="KW-1185">Reference proteome</keyword>
<dbReference type="RefSeq" id="WP_068170886.1">
    <property type="nucleotide sequence ID" value="NZ_BAQB01000022.1"/>
</dbReference>
<feature type="transmembrane region" description="Helical" evidence="1">
    <location>
        <begin position="218"/>
        <end position="237"/>
    </location>
</feature>
<feature type="transmembrane region" description="Helical" evidence="1">
    <location>
        <begin position="177"/>
        <end position="206"/>
    </location>
</feature>
<keyword evidence="1" id="KW-1133">Transmembrane helix</keyword>
<comment type="caution">
    <text evidence="2">The sequence shown here is derived from an EMBL/GenBank/DDBJ whole genome shotgun (WGS) entry which is preliminary data.</text>
</comment>